<accession>A0A0C2XF98</accession>
<dbReference type="PROSITE" id="PS50088">
    <property type="entry name" value="ANK_REPEAT"/>
    <property type="match status" value="4"/>
</dbReference>
<dbReference type="PRINTS" id="PR01415">
    <property type="entry name" value="ANKYRIN"/>
</dbReference>
<evidence type="ECO:0000256" key="4">
    <source>
        <dbReference type="ARBA" id="ARBA00022833"/>
    </source>
</evidence>
<dbReference type="SUPFAM" id="SSF48403">
    <property type="entry name" value="Ankyrin repeat"/>
    <property type="match status" value="1"/>
</dbReference>
<organism evidence="11 12">
    <name type="scientific">Amanita muscaria (strain Koide BX008)</name>
    <dbReference type="NCBI Taxonomy" id="946122"/>
    <lineage>
        <taxon>Eukaryota</taxon>
        <taxon>Fungi</taxon>
        <taxon>Dikarya</taxon>
        <taxon>Basidiomycota</taxon>
        <taxon>Agaricomycotina</taxon>
        <taxon>Agaricomycetes</taxon>
        <taxon>Agaricomycetidae</taxon>
        <taxon>Agaricales</taxon>
        <taxon>Pluteineae</taxon>
        <taxon>Amanitaceae</taxon>
        <taxon>Amanita</taxon>
    </lineage>
</organism>
<feature type="compositionally biased region" description="Acidic residues" evidence="8">
    <location>
        <begin position="605"/>
        <end position="614"/>
    </location>
</feature>
<keyword evidence="4" id="KW-0862">Zinc</keyword>
<feature type="repeat" description="ANK" evidence="6">
    <location>
        <begin position="150"/>
        <end position="182"/>
    </location>
</feature>
<evidence type="ECO:0000256" key="3">
    <source>
        <dbReference type="ARBA" id="ARBA00022771"/>
    </source>
</evidence>
<keyword evidence="2" id="KW-0677">Repeat</keyword>
<dbReference type="SMART" id="SM00248">
    <property type="entry name" value="ANK"/>
    <property type="match status" value="5"/>
</dbReference>
<dbReference type="PROSITE" id="PS50297">
    <property type="entry name" value="ANK_REP_REGION"/>
    <property type="match status" value="4"/>
</dbReference>
<dbReference type="InterPro" id="IPR013083">
    <property type="entry name" value="Znf_RING/FYVE/PHD"/>
</dbReference>
<dbReference type="CDD" id="cd16489">
    <property type="entry name" value="mRING-CH-C4HC2H_ZNRF"/>
    <property type="match status" value="1"/>
</dbReference>
<sequence>MTDVPPGVTENQAGLPNARDSASHHSASDVDLELAHPSADNADDEEEEEFIYPSVRIPGTEVPLLKSQSQPSAAQLESLFAAASSGDLHMLKKLFKNARDSGVEPFSFANHATSRTGSTALHTAASRGYIDIVTWLVEDCGAIPDLEDREGETSLHRAALSGHLSIVQYLSRSGADIHARDSDGWTALHNACSKGYLDIVRWLCERGVTEEVKGPRGIDARSNEGWTPLMNASSKGHLPIVLYLIKQGADPLVRNKWGETAYDTAAAVFQVWICELLQQAEAEQWHNTGIPYNALAVHTTLPIIVHEYQKLDARLKTLAKNGGRPIFSASGLGKRGRRPPYELKFPNLEIVTDATVVPAWRSDIQLPLRNSPWIFSTPGRSESQPSENIERSHFWQSEWFLDVTHPKVDAREGWQYAHDFGDPDKQWTAERPQSLERLLNDVTTSGGAAHSWVRRRRWVRIMRRRIDIPPLPFLQSNGCMYELASDGTLVLYTEQANEEPHADGGQELSTMAPSFLVNAKDYVARARYLVGNQISDAEVGYPSSTAAESRRSITKLERATTELRQGILGDEDSDRKTQAYVLLNVYGRELERLRLAATARGWSTVDDEDDDSSDEEFHYPGASIEDRRPISRVSSITDTLTQPGLSRTSTDLTSQLSQAPDFRVPTREAPQAGLISRRTSSSSLQSARWEKDEYVPSCRGCQNRFGIFTRRHCRKCGRIFCDSCSAFRVLLDPSEVVYEPEYRKASGSGSSGLQRVCKGCYEEVTAPASIQDKTIIIKPLVVDPKQLVTSRAQGSNPQVGDLSTCPVCDFRLEKIGNTQEQEDHIRKCLKGASKYLSYRLRAESTLIGIECVLCSEKFTKGAGVARLSCLCSFHDACLSGWLQRGKFCPEHSR</sequence>
<dbReference type="SUPFAM" id="SSF57850">
    <property type="entry name" value="RING/U-box"/>
    <property type="match status" value="1"/>
</dbReference>
<dbReference type="SMART" id="SM00064">
    <property type="entry name" value="FYVE"/>
    <property type="match status" value="1"/>
</dbReference>
<dbReference type="Pfam" id="PF13606">
    <property type="entry name" value="Ank_3"/>
    <property type="match status" value="1"/>
</dbReference>
<dbReference type="InterPro" id="IPR002110">
    <property type="entry name" value="Ankyrin_rpt"/>
</dbReference>
<dbReference type="Pfam" id="PF13857">
    <property type="entry name" value="Ank_5"/>
    <property type="match status" value="1"/>
</dbReference>
<dbReference type="SUPFAM" id="SSF57903">
    <property type="entry name" value="FYVE/PHD zinc finger"/>
    <property type="match status" value="1"/>
</dbReference>
<evidence type="ECO:0000256" key="1">
    <source>
        <dbReference type="ARBA" id="ARBA00022723"/>
    </source>
</evidence>
<dbReference type="GO" id="GO:0008270">
    <property type="term" value="F:zinc ion binding"/>
    <property type="evidence" value="ECO:0007669"/>
    <property type="project" value="UniProtKB-KW"/>
</dbReference>
<dbReference type="OrthoDB" id="10057496at2759"/>
<keyword evidence="1" id="KW-0479">Metal-binding</keyword>
<keyword evidence="12" id="KW-1185">Reference proteome</keyword>
<feature type="repeat" description="ANK" evidence="6">
    <location>
        <begin position="183"/>
        <end position="215"/>
    </location>
</feature>
<evidence type="ECO:0000313" key="11">
    <source>
        <dbReference type="EMBL" id="KIL68106.1"/>
    </source>
</evidence>
<reference evidence="11 12" key="1">
    <citation type="submission" date="2014-04" db="EMBL/GenBank/DDBJ databases">
        <title>Evolutionary Origins and Diversification of the Mycorrhizal Mutualists.</title>
        <authorList>
            <consortium name="DOE Joint Genome Institute"/>
            <consortium name="Mycorrhizal Genomics Consortium"/>
            <person name="Kohler A."/>
            <person name="Kuo A."/>
            <person name="Nagy L.G."/>
            <person name="Floudas D."/>
            <person name="Copeland A."/>
            <person name="Barry K.W."/>
            <person name="Cichocki N."/>
            <person name="Veneault-Fourrey C."/>
            <person name="LaButti K."/>
            <person name="Lindquist E.A."/>
            <person name="Lipzen A."/>
            <person name="Lundell T."/>
            <person name="Morin E."/>
            <person name="Murat C."/>
            <person name="Riley R."/>
            <person name="Ohm R."/>
            <person name="Sun H."/>
            <person name="Tunlid A."/>
            <person name="Henrissat B."/>
            <person name="Grigoriev I.V."/>
            <person name="Hibbett D.S."/>
            <person name="Martin F."/>
        </authorList>
    </citation>
    <scope>NUCLEOTIDE SEQUENCE [LARGE SCALE GENOMIC DNA]</scope>
    <source>
        <strain evidence="11 12">Koide BX008</strain>
    </source>
</reference>
<feature type="repeat" description="ANK" evidence="6">
    <location>
        <begin position="224"/>
        <end position="256"/>
    </location>
</feature>
<dbReference type="STRING" id="946122.A0A0C2XF98"/>
<dbReference type="InterPro" id="IPR001841">
    <property type="entry name" value="Znf_RING"/>
</dbReference>
<evidence type="ECO:0000259" key="9">
    <source>
        <dbReference type="PROSITE" id="PS50089"/>
    </source>
</evidence>
<dbReference type="HOGENOM" id="CLU_006668_0_0_1"/>
<dbReference type="EMBL" id="KN818229">
    <property type="protein sequence ID" value="KIL68106.1"/>
    <property type="molecule type" value="Genomic_DNA"/>
</dbReference>
<dbReference type="PANTHER" id="PTHR24171:SF10">
    <property type="entry name" value="ANKYRIN REPEAT DOMAIN-CONTAINING PROTEIN 29-LIKE"/>
    <property type="match status" value="1"/>
</dbReference>
<dbReference type="Gene3D" id="3.30.40.10">
    <property type="entry name" value="Zinc/RING finger domain, C3HC4 (zinc finger)"/>
    <property type="match status" value="2"/>
</dbReference>
<dbReference type="PANTHER" id="PTHR24171">
    <property type="entry name" value="ANKYRIN REPEAT DOMAIN-CONTAINING PROTEIN 39-RELATED"/>
    <property type="match status" value="1"/>
</dbReference>
<feature type="domain" description="FYVE-type" evidence="10">
    <location>
        <begin position="692"/>
        <end position="765"/>
    </location>
</feature>
<evidence type="ECO:0000256" key="7">
    <source>
        <dbReference type="PROSITE-ProRule" id="PRU00175"/>
    </source>
</evidence>
<dbReference type="Pfam" id="PF01363">
    <property type="entry name" value="FYVE"/>
    <property type="match status" value="1"/>
</dbReference>
<feature type="region of interest" description="Disordered" evidence="8">
    <location>
        <begin position="602"/>
        <end position="624"/>
    </location>
</feature>
<dbReference type="PROSITE" id="PS50089">
    <property type="entry name" value="ZF_RING_2"/>
    <property type="match status" value="1"/>
</dbReference>
<feature type="domain" description="RING-type" evidence="9">
    <location>
        <begin position="851"/>
        <end position="892"/>
    </location>
</feature>
<dbReference type="PROSITE" id="PS50178">
    <property type="entry name" value="ZF_FYVE"/>
    <property type="match status" value="1"/>
</dbReference>
<evidence type="ECO:0000256" key="8">
    <source>
        <dbReference type="SAM" id="MobiDB-lite"/>
    </source>
</evidence>
<dbReference type="SMART" id="SM00184">
    <property type="entry name" value="RING"/>
    <property type="match status" value="2"/>
</dbReference>
<keyword evidence="5 6" id="KW-0040">ANK repeat</keyword>
<feature type="repeat" description="ANK" evidence="6">
    <location>
        <begin position="116"/>
        <end position="149"/>
    </location>
</feature>
<evidence type="ECO:0000256" key="2">
    <source>
        <dbReference type="ARBA" id="ARBA00022737"/>
    </source>
</evidence>
<keyword evidence="3 7" id="KW-0863">Zinc-finger</keyword>
<gene>
    <name evidence="11" type="ORF">M378DRAFT_121217</name>
</gene>
<evidence type="ECO:0000313" key="12">
    <source>
        <dbReference type="Proteomes" id="UP000054549"/>
    </source>
</evidence>
<dbReference type="Pfam" id="PF12796">
    <property type="entry name" value="Ank_2"/>
    <property type="match status" value="1"/>
</dbReference>
<proteinExistence type="predicted"/>
<feature type="region of interest" description="Disordered" evidence="8">
    <location>
        <begin position="1"/>
        <end position="49"/>
    </location>
</feature>
<dbReference type="InParanoid" id="A0A0C2XF98"/>
<name>A0A0C2XF98_AMAMK</name>
<evidence type="ECO:0000259" key="10">
    <source>
        <dbReference type="PROSITE" id="PS50178"/>
    </source>
</evidence>
<dbReference type="InterPro" id="IPR036770">
    <property type="entry name" value="Ankyrin_rpt-contain_sf"/>
</dbReference>
<evidence type="ECO:0000256" key="5">
    <source>
        <dbReference type="ARBA" id="ARBA00023043"/>
    </source>
</evidence>
<dbReference type="AlphaFoldDB" id="A0A0C2XF98"/>
<dbReference type="Gene3D" id="1.25.40.20">
    <property type="entry name" value="Ankyrin repeat-containing domain"/>
    <property type="match status" value="2"/>
</dbReference>
<dbReference type="InterPro" id="IPR000306">
    <property type="entry name" value="Znf_FYVE"/>
</dbReference>
<evidence type="ECO:0000256" key="6">
    <source>
        <dbReference type="PROSITE-ProRule" id="PRU00023"/>
    </source>
</evidence>
<dbReference type="InterPro" id="IPR017455">
    <property type="entry name" value="Znf_FYVE-rel"/>
</dbReference>
<protein>
    <submittedName>
        <fullName evidence="11">Uncharacterized protein</fullName>
    </submittedName>
</protein>
<dbReference type="InterPro" id="IPR011011">
    <property type="entry name" value="Znf_FYVE_PHD"/>
</dbReference>
<dbReference type="Proteomes" id="UP000054549">
    <property type="component" value="Unassembled WGS sequence"/>
</dbReference>
<dbReference type="Pfam" id="PF13639">
    <property type="entry name" value="zf-RING_2"/>
    <property type="match status" value="1"/>
</dbReference>